<evidence type="ECO:0000313" key="2">
    <source>
        <dbReference type="EMBL" id="GGA54506.1"/>
    </source>
</evidence>
<accession>A0A916RFD5</accession>
<reference evidence="2 3" key="1">
    <citation type="journal article" date="2014" name="Int. J. Syst. Evol. Microbiol.">
        <title>Complete genome sequence of Corynebacterium casei LMG S-19264T (=DSM 44701T), isolated from a smear-ripened cheese.</title>
        <authorList>
            <consortium name="US DOE Joint Genome Institute (JGI-PGF)"/>
            <person name="Walter F."/>
            <person name="Albersmeier A."/>
            <person name="Kalinowski J."/>
            <person name="Ruckert C."/>
        </authorList>
    </citation>
    <scope>NUCLEOTIDE SEQUENCE [LARGE SCALE GENOMIC DNA]</scope>
    <source>
        <strain evidence="2 3">CGMCC 1.15896</strain>
    </source>
</reference>
<evidence type="ECO:0000256" key="1">
    <source>
        <dbReference type="SAM" id="MobiDB-lite"/>
    </source>
</evidence>
<feature type="compositionally biased region" description="Basic and acidic residues" evidence="1">
    <location>
        <begin position="71"/>
        <end position="81"/>
    </location>
</feature>
<dbReference type="AlphaFoldDB" id="A0A916RFD5"/>
<keyword evidence="3" id="KW-1185">Reference proteome</keyword>
<gene>
    <name evidence="2" type="ORF">GCM10011499_25860</name>
</gene>
<protein>
    <submittedName>
        <fullName evidence="2">Uncharacterized protein</fullName>
    </submittedName>
</protein>
<evidence type="ECO:0000313" key="3">
    <source>
        <dbReference type="Proteomes" id="UP000596977"/>
    </source>
</evidence>
<sequence length="103" mass="11625">MSTSRRQMDRILDKSEMELVDQTRHPALGEIAGKDLAKLIKLLRERRDRARDIAKSQRRNVRGKGTGTAKEGAERGNKEKMSVLSQALQRANKEAARRVNAEA</sequence>
<organism evidence="2 3">
    <name type="scientific">Pelagibacterium lentulum</name>
    <dbReference type="NCBI Taxonomy" id="2029865"/>
    <lineage>
        <taxon>Bacteria</taxon>
        <taxon>Pseudomonadati</taxon>
        <taxon>Pseudomonadota</taxon>
        <taxon>Alphaproteobacteria</taxon>
        <taxon>Hyphomicrobiales</taxon>
        <taxon>Devosiaceae</taxon>
        <taxon>Pelagibacterium</taxon>
    </lineage>
</organism>
<comment type="caution">
    <text evidence="2">The sequence shown here is derived from an EMBL/GenBank/DDBJ whole genome shotgun (WGS) entry which is preliminary data.</text>
</comment>
<feature type="region of interest" description="Disordered" evidence="1">
    <location>
        <begin position="53"/>
        <end position="81"/>
    </location>
</feature>
<dbReference type="Proteomes" id="UP000596977">
    <property type="component" value="Unassembled WGS sequence"/>
</dbReference>
<dbReference type="RefSeq" id="WP_127072063.1">
    <property type="nucleotide sequence ID" value="NZ_BMKB01000004.1"/>
</dbReference>
<dbReference type="EMBL" id="BMKB01000004">
    <property type="protein sequence ID" value="GGA54506.1"/>
    <property type="molecule type" value="Genomic_DNA"/>
</dbReference>
<name>A0A916RFD5_9HYPH</name>
<proteinExistence type="predicted"/>
<dbReference type="OrthoDB" id="7949760at2"/>